<evidence type="ECO:0000313" key="2">
    <source>
        <dbReference type="EMBL" id="GGG48513.1"/>
    </source>
</evidence>
<dbReference type="Proteomes" id="UP000601361">
    <property type="component" value="Unassembled WGS sequence"/>
</dbReference>
<feature type="transmembrane region" description="Helical" evidence="1">
    <location>
        <begin position="295"/>
        <end position="315"/>
    </location>
</feature>
<sequence length="520" mass="56426">MLIAGSRYAVLMPNVFALGRVAKGRWLWPGLPLLLLLAGRLWALTAGGALAFPDEERHLKSVEAVEALLAGHVEQACLHLANTQGRPADALLRLPVAAAQVALQHCWHLPPTSPASLVLPQLFGWLVLALNMVLLWRLARRWLPVSASDVVVVVYAALASSQLYVRHLFPYDTSLGLVLLALVLLSSPAAAPRSPGRQGLLAGTLGLLAFAVYPGYYFAPLLPAALALASTTRAQCKQVVLGWLAGAGLVVIPLEILTRAGHISYLRTLQHLPATVNQGDFGEGFSFLPRYLWQVEGLTGALLLLAVLPGLWLLLTKHNTPLTRVVALAPVAAWLGHAGLVFFAHQLVFYGRLIHFFLPFLVLYAGTALHLLRPYWLRHAAMVLLVGATLVNLGLFGRAYLALAYPRDVLAAQHLPPTAFLRYLNAGAVGPVLNYKVPPQVVAPSPATRPDTLLVVNFTFLYPLLSSSCQPVAVPASYYRLLDAPHFLTLPAYGFEGFTPAMRTQLQACNFRCQIYTVKP</sequence>
<name>A0ABQ1WWP0_9BACT</name>
<keyword evidence="3" id="KW-1185">Reference proteome</keyword>
<evidence type="ECO:0000313" key="3">
    <source>
        <dbReference type="Proteomes" id="UP000601361"/>
    </source>
</evidence>
<feature type="transmembrane region" description="Helical" evidence="1">
    <location>
        <begin position="356"/>
        <end position="376"/>
    </location>
</feature>
<evidence type="ECO:0000256" key="1">
    <source>
        <dbReference type="SAM" id="Phobius"/>
    </source>
</evidence>
<keyword evidence="1" id="KW-0812">Transmembrane</keyword>
<keyword evidence="1" id="KW-1133">Transmembrane helix</keyword>
<proteinExistence type="predicted"/>
<dbReference type="EMBL" id="BMGS01000006">
    <property type="protein sequence ID" value="GGG48513.1"/>
    <property type="molecule type" value="Genomic_DNA"/>
</dbReference>
<feature type="transmembrane region" description="Helical" evidence="1">
    <location>
        <begin position="382"/>
        <end position="401"/>
    </location>
</feature>
<organism evidence="2 3">
    <name type="scientific">Hymenobacter glacieicola</name>
    <dbReference type="NCBI Taxonomy" id="1562124"/>
    <lineage>
        <taxon>Bacteria</taxon>
        <taxon>Pseudomonadati</taxon>
        <taxon>Bacteroidota</taxon>
        <taxon>Cytophagia</taxon>
        <taxon>Cytophagales</taxon>
        <taxon>Hymenobacteraceae</taxon>
        <taxon>Hymenobacter</taxon>
    </lineage>
</organism>
<comment type="caution">
    <text evidence="2">The sequence shown here is derived from an EMBL/GenBank/DDBJ whole genome shotgun (WGS) entry which is preliminary data.</text>
</comment>
<feature type="transmembrane region" description="Helical" evidence="1">
    <location>
        <begin position="175"/>
        <end position="192"/>
    </location>
</feature>
<feature type="transmembrane region" description="Helical" evidence="1">
    <location>
        <begin position="33"/>
        <end position="52"/>
    </location>
</feature>
<feature type="transmembrane region" description="Helical" evidence="1">
    <location>
        <begin position="117"/>
        <end position="138"/>
    </location>
</feature>
<feature type="transmembrane region" description="Helical" evidence="1">
    <location>
        <begin position="321"/>
        <end position="344"/>
    </location>
</feature>
<feature type="transmembrane region" description="Helical" evidence="1">
    <location>
        <begin position="199"/>
        <end position="219"/>
    </location>
</feature>
<protein>
    <recommendedName>
        <fullName evidence="4">Glycosyltransferase RgtA/B/C/D-like domain-containing protein</fullName>
    </recommendedName>
</protein>
<evidence type="ECO:0008006" key="4">
    <source>
        <dbReference type="Google" id="ProtNLM"/>
    </source>
</evidence>
<feature type="transmembrane region" description="Helical" evidence="1">
    <location>
        <begin position="239"/>
        <end position="257"/>
    </location>
</feature>
<gene>
    <name evidence="2" type="ORF">GCM10011378_25810</name>
</gene>
<accession>A0ABQ1WWP0</accession>
<reference evidence="3" key="1">
    <citation type="journal article" date="2019" name="Int. J. Syst. Evol. Microbiol.">
        <title>The Global Catalogue of Microorganisms (GCM) 10K type strain sequencing project: providing services to taxonomists for standard genome sequencing and annotation.</title>
        <authorList>
            <consortium name="The Broad Institute Genomics Platform"/>
            <consortium name="The Broad Institute Genome Sequencing Center for Infectious Disease"/>
            <person name="Wu L."/>
            <person name="Ma J."/>
        </authorList>
    </citation>
    <scope>NUCLEOTIDE SEQUENCE [LARGE SCALE GENOMIC DNA]</scope>
    <source>
        <strain evidence="3">CGMCC 1.12990</strain>
    </source>
</reference>
<keyword evidence="1" id="KW-0472">Membrane</keyword>